<dbReference type="Pfam" id="PF01494">
    <property type="entry name" value="FAD_binding_3"/>
    <property type="match status" value="1"/>
</dbReference>
<comment type="caution">
    <text evidence="9">The sequence shown here is derived from an EMBL/GenBank/DDBJ whole genome shotgun (WGS) entry which is preliminary data.</text>
</comment>
<dbReference type="AlphaFoldDB" id="A0A316G1F8"/>
<dbReference type="OrthoDB" id="9769565at2"/>
<comment type="similarity">
    <text evidence="3">Belongs to the UbiH/COQ6 family.</text>
</comment>
<dbReference type="GO" id="GO:0006744">
    <property type="term" value="P:ubiquinone biosynthetic process"/>
    <property type="evidence" value="ECO:0007669"/>
    <property type="project" value="UniProtKB-UniPathway"/>
</dbReference>
<dbReference type="Proteomes" id="UP000245790">
    <property type="component" value="Unassembled WGS sequence"/>
</dbReference>
<evidence type="ECO:0000256" key="3">
    <source>
        <dbReference type="ARBA" id="ARBA00005349"/>
    </source>
</evidence>
<evidence type="ECO:0000259" key="8">
    <source>
        <dbReference type="Pfam" id="PF01494"/>
    </source>
</evidence>
<dbReference type="InterPro" id="IPR002938">
    <property type="entry name" value="FAD-bd"/>
</dbReference>
<dbReference type="PANTHER" id="PTHR43876">
    <property type="entry name" value="UBIQUINONE BIOSYNTHESIS MONOOXYGENASE COQ6, MITOCHONDRIAL"/>
    <property type="match status" value="1"/>
</dbReference>
<evidence type="ECO:0000256" key="6">
    <source>
        <dbReference type="ARBA" id="ARBA00023002"/>
    </source>
</evidence>
<dbReference type="InterPro" id="IPR011295">
    <property type="entry name" value="UbiH"/>
</dbReference>
<dbReference type="NCBIfam" id="TIGR01984">
    <property type="entry name" value="UbiH"/>
    <property type="match status" value="1"/>
</dbReference>
<dbReference type="SUPFAM" id="SSF51905">
    <property type="entry name" value="FAD/NAD(P)-binding domain"/>
    <property type="match status" value="1"/>
</dbReference>
<dbReference type="GO" id="GO:0008681">
    <property type="term" value="F:2-octaprenyl-6-methoxyphenol hydroxylase activity"/>
    <property type="evidence" value="ECO:0007669"/>
    <property type="project" value="InterPro"/>
</dbReference>
<dbReference type="EMBL" id="QGGU01000002">
    <property type="protein sequence ID" value="PWK53736.1"/>
    <property type="molecule type" value="Genomic_DNA"/>
</dbReference>
<accession>A0A316G1F8</accession>
<dbReference type="UniPathway" id="UPA00232"/>
<dbReference type="GO" id="GO:0071949">
    <property type="term" value="F:FAD binding"/>
    <property type="evidence" value="ECO:0007669"/>
    <property type="project" value="InterPro"/>
</dbReference>
<reference evidence="9 10" key="1">
    <citation type="submission" date="2018-05" db="EMBL/GenBank/DDBJ databases">
        <title>Genomic Encyclopedia of Type Strains, Phase IV (KMG-IV): sequencing the most valuable type-strain genomes for metagenomic binning, comparative biology and taxonomic classification.</title>
        <authorList>
            <person name="Goeker M."/>
        </authorList>
    </citation>
    <scope>NUCLEOTIDE SEQUENCE [LARGE SCALE GENOMIC DNA]</scope>
    <source>
        <strain evidence="9 10">DSM 25350</strain>
    </source>
</reference>
<dbReference type="InterPro" id="IPR018168">
    <property type="entry name" value="Ubi_Hdrlase_CS"/>
</dbReference>
<keyword evidence="6" id="KW-0560">Oxidoreductase</keyword>
<comment type="pathway">
    <text evidence="2">Cofactor biosynthesis; ubiquinone biosynthesis.</text>
</comment>
<dbReference type="NCBIfam" id="TIGR01988">
    <property type="entry name" value="Ubi-OHases"/>
    <property type="match status" value="1"/>
</dbReference>
<dbReference type="InterPro" id="IPR051205">
    <property type="entry name" value="UbiH/COQ6_monooxygenase"/>
</dbReference>
<name>A0A316G1F8_9GAMM</name>
<evidence type="ECO:0000256" key="5">
    <source>
        <dbReference type="ARBA" id="ARBA00022827"/>
    </source>
</evidence>
<feature type="domain" description="FAD-binding" evidence="8">
    <location>
        <begin position="25"/>
        <end position="356"/>
    </location>
</feature>
<dbReference type="InterPro" id="IPR010971">
    <property type="entry name" value="UbiH/COQ6"/>
</dbReference>
<evidence type="ECO:0000256" key="2">
    <source>
        <dbReference type="ARBA" id="ARBA00004749"/>
    </source>
</evidence>
<dbReference type="PROSITE" id="PS01304">
    <property type="entry name" value="UBIH"/>
    <property type="match status" value="1"/>
</dbReference>
<dbReference type="PRINTS" id="PR00420">
    <property type="entry name" value="RNGMNOXGNASE"/>
</dbReference>
<gene>
    <name evidence="9" type="ORF">C8D97_102125</name>
</gene>
<dbReference type="InterPro" id="IPR036188">
    <property type="entry name" value="FAD/NAD-bd_sf"/>
</dbReference>
<evidence type="ECO:0000256" key="7">
    <source>
        <dbReference type="ARBA" id="ARBA00023033"/>
    </source>
</evidence>
<keyword evidence="10" id="KW-1185">Reference proteome</keyword>
<dbReference type="Gene3D" id="3.50.50.60">
    <property type="entry name" value="FAD/NAD(P)-binding domain"/>
    <property type="match status" value="2"/>
</dbReference>
<keyword evidence="5" id="KW-0274">FAD</keyword>
<comment type="cofactor">
    <cofactor evidence="1">
        <name>FAD</name>
        <dbReference type="ChEBI" id="CHEBI:57692"/>
    </cofactor>
</comment>
<dbReference type="PANTHER" id="PTHR43876:SF8">
    <property type="entry name" value="2-OCTAPRENYL-6-METHOXYPHENOL HYDROXYLASE"/>
    <property type="match status" value="1"/>
</dbReference>
<proteinExistence type="inferred from homology"/>
<evidence type="ECO:0000313" key="9">
    <source>
        <dbReference type="EMBL" id="PWK53736.1"/>
    </source>
</evidence>
<evidence type="ECO:0000256" key="4">
    <source>
        <dbReference type="ARBA" id="ARBA00022630"/>
    </source>
</evidence>
<keyword evidence="4" id="KW-0285">Flavoprotein</keyword>
<dbReference type="NCBIfam" id="NF004356">
    <property type="entry name" value="PRK05732.1"/>
    <property type="match status" value="1"/>
</dbReference>
<dbReference type="RefSeq" id="WP_109761803.1">
    <property type="nucleotide sequence ID" value="NZ_QGGU01000002.1"/>
</dbReference>
<protein>
    <submittedName>
        <fullName evidence="9">2-octaprenyl-6-methoxyphenol hydroxylase /2-octaprenyl-3-methyl-6-methoxy-1,4-benzoquinol hydroxylase</fullName>
    </submittedName>
</protein>
<organism evidence="9 10">
    <name type="scientific">Pleionea mediterranea</name>
    <dbReference type="NCBI Taxonomy" id="523701"/>
    <lineage>
        <taxon>Bacteria</taxon>
        <taxon>Pseudomonadati</taxon>
        <taxon>Pseudomonadota</taxon>
        <taxon>Gammaproteobacteria</taxon>
        <taxon>Oceanospirillales</taxon>
        <taxon>Pleioneaceae</taxon>
        <taxon>Pleionea</taxon>
    </lineage>
</organism>
<sequence length="478" mass="53350">MDKENSVQTDNKVEQPTHLVDTTHYDVIIVGGGMIGASMALALSTVQSHQDDQFQGDQALSIAMVDAVAFQQSPSPSFDDRSVALSYGSKKIFETLGIWSQLSSVSEPIEHIHVSDKGHMGMCRLHAEDYEQEALGYVVENRALGQVLHQQLTQRGIDIIAPAEVVALDHKQHSQNTKLSIITLKQQQQRVQLSSPLIIAADGAQSPMATRLNIAKQRFDYPQMAAICNIKTSQLLSGWAFERFTDTGPLALLPLSKNRYSVVWTFSAEQRQSMESMDDECFKAALQQRFGYRAGIIEQVGKRIIYPLSLQKLQRGYRHNTVFIGNALHSGHPVAGQGFNLGLRDVAQLAETIALARHYNLPLADQTLLEYFWRQRQKDIDETLAITDALAHLFANRNRLLVLARNLSLKWLDIIKPAKHRFAEKAMGLRNDMPMLARGLALSNIHKMPVPEVLNSLITQSQLSSLNQDHKKESCLGA</sequence>
<evidence type="ECO:0000256" key="1">
    <source>
        <dbReference type="ARBA" id="ARBA00001974"/>
    </source>
</evidence>
<keyword evidence="7" id="KW-0503">Monooxygenase</keyword>
<evidence type="ECO:0000313" key="10">
    <source>
        <dbReference type="Proteomes" id="UP000245790"/>
    </source>
</evidence>